<keyword evidence="1" id="KW-1133">Transmembrane helix</keyword>
<feature type="transmembrane region" description="Helical" evidence="1">
    <location>
        <begin position="12"/>
        <end position="34"/>
    </location>
</feature>
<dbReference type="AlphaFoldDB" id="A0A290S7V4"/>
<organism evidence="3 4">
    <name type="scientific">Pseudoalteromonas arctica A 37-1-2</name>
    <dbReference type="NCBI Taxonomy" id="1117313"/>
    <lineage>
        <taxon>Bacteria</taxon>
        <taxon>Pseudomonadati</taxon>
        <taxon>Pseudomonadota</taxon>
        <taxon>Gammaproteobacteria</taxon>
        <taxon>Alteromonadales</taxon>
        <taxon>Pseudoalteromonadaceae</taxon>
        <taxon>Pseudoalteromonas</taxon>
    </lineage>
</organism>
<dbReference type="InterPro" id="IPR013362">
    <property type="entry name" value="Pilus_4_PilV"/>
</dbReference>
<feature type="domain" description="Type IV pilin Tt1218-like" evidence="2">
    <location>
        <begin position="33"/>
        <end position="112"/>
    </location>
</feature>
<sequence>MQSPHVKVQRGFTLIEVLIAFIILSFGLLGAVALQAKAKQASFDSMQRAAAVALGTDIVQRIRANDTITSIKLYGSYNGDKAIKSDSKETESSACFASDSECDTEQIVSLDVAQWKRAISARSTEDKYSTGSLDDATVCISQTSAANTGGKGFNIEVVISWQGRQEFKANTDTGKVACGDKANNKRRLVVLTSYIYVRS</sequence>
<evidence type="ECO:0000259" key="2">
    <source>
        <dbReference type="Pfam" id="PF22150"/>
    </source>
</evidence>
<evidence type="ECO:0000313" key="3">
    <source>
        <dbReference type="EMBL" id="ATC87300.1"/>
    </source>
</evidence>
<reference evidence="3 4" key="1">
    <citation type="journal article" date="2012" name="J. Bacteriol.">
        <title>Genome sequences of type strains of seven species of the marine bacterium Pseudoalteromonas.</title>
        <authorList>
            <person name="Xie B.B."/>
            <person name="Shu Y.L."/>
            <person name="Qin Q.L."/>
            <person name="Rong J.C."/>
            <person name="Zhang X.Y."/>
            <person name="Chen X.L."/>
            <person name="Shi M."/>
            <person name="He H.L."/>
            <person name="Zhou B.C."/>
            <person name="Zhang Y.Z."/>
        </authorList>
    </citation>
    <scope>NUCLEOTIDE SEQUENCE [LARGE SCALE GENOMIC DNA]</scope>
    <source>
        <strain evidence="3 4">A 37-1-2</strain>
    </source>
</reference>
<evidence type="ECO:0000313" key="4">
    <source>
        <dbReference type="Proteomes" id="UP000016505"/>
    </source>
</evidence>
<proteinExistence type="predicted"/>
<evidence type="ECO:0000256" key="1">
    <source>
        <dbReference type="SAM" id="Phobius"/>
    </source>
</evidence>
<keyword evidence="1" id="KW-0812">Transmembrane</keyword>
<dbReference type="EMBL" id="CP011025">
    <property type="protein sequence ID" value="ATC87300.1"/>
    <property type="molecule type" value="Genomic_DNA"/>
</dbReference>
<dbReference type="InterPro" id="IPR012902">
    <property type="entry name" value="N_methyl_site"/>
</dbReference>
<protein>
    <submittedName>
        <fullName evidence="3">Type IV pilus assembly protein PilV</fullName>
    </submittedName>
</protein>
<dbReference type="NCBIfam" id="TIGR02523">
    <property type="entry name" value="type_IV_pilV"/>
    <property type="match status" value="1"/>
</dbReference>
<dbReference type="NCBIfam" id="TIGR02532">
    <property type="entry name" value="IV_pilin_GFxxxE"/>
    <property type="match status" value="1"/>
</dbReference>
<dbReference type="PROSITE" id="PS00409">
    <property type="entry name" value="PROKAR_NTER_METHYL"/>
    <property type="match status" value="1"/>
</dbReference>
<name>A0A290S7V4_9GAMM</name>
<dbReference type="InterPro" id="IPR054402">
    <property type="entry name" value="Tt1218-like_dom"/>
</dbReference>
<gene>
    <name evidence="3" type="primary">pilV</name>
    <name evidence="3" type="ORF">PARC_a2856</name>
</gene>
<dbReference type="Pfam" id="PF07963">
    <property type="entry name" value="N_methyl"/>
    <property type="match status" value="1"/>
</dbReference>
<dbReference type="Proteomes" id="UP000016505">
    <property type="component" value="Chromosome I"/>
</dbReference>
<keyword evidence="1" id="KW-0472">Membrane</keyword>
<dbReference type="RefSeq" id="WP_010555106.1">
    <property type="nucleotide sequence ID" value="NZ_CP011025.1"/>
</dbReference>
<dbReference type="KEGG" id="part:PARC_a2856"/>
<dbReference type="Pfam" id="PF22150">
    <property type="entry name" value="Tt1218-like"/>
    <property type="match status" value="1"/>
</dbReference>
<dbReference type="OrthoDB" id="5741561at2"/>
<accession>A0A290S7V4</accession>